<gene>
    <name evidence="3" type="ORF">EV146_106357</name>
</gene>
<evidence type="ECO:0000313" key="3">
    <source>
        <dbReference type="EMBL" id="TCN25153.1"/>
    </source>
</evidence>
<keyword evidence="1" id="KW-0175">Coiled coil</keyword>
<feature type="coiled-coil region" evidence="1">
    <location>
        <begin position="28"/>
        <end position="55"/>
    </location>
</feature>
<keyword evidence="2" id="KW-1133">Transmembrane helix</keyword>
<keyword evidence="2" id="KW-0472">Membrane</keyword>
<dbReference type="EMBL" id="SLVV01000006">
    <property type="protein sequence ID" value="TCN25153.1"/>
    <property type="molecule type" value="Genomic_DNA"/>
</dbReference>
<proteinExistence type="predicted"/>
<reference evidence="3 4" key="1">
    <citation type="journal article" date="2015" name="Stand. Genomic Sci.">
        <title>Genomic Encyclopedia of Bacterial and Archaeal Type Strains, Phase III: the genomes of soil and plant-associated and newly described type strains.</title>
        <authorList>
            <person name="Whitman W.B."/>
            <person name="Woyke T."/>
            <person name="Klenk H.P."/>
            <person name="Zhou Y."/>
            <person name="Lilburn T.G."/>
            <person name="Beck B.J."/>
            <person name="De Vos P."/>
            <person name="Vandamme P."/>
            <person name="Eisen J.A."/>
            <person name="Garrity G."/>
            <person name="Hugenholtz P."/>
            <person name="Kyrpides N.C."/>
        </authorList>
    </citation>
    <scope>NUCLEOTIDE SEQUENCE [LARGE SCALE GENOMIC DNA]</scope>
    <source>
        <strain evidence="3 4">CV53</strain>
    </source>
</reference>
<keyword evidence="4" id="KW-1185">Reference proteome</keyword>
<dbReference type="Proteomes" id="UP000295689">
    <property type="component" value="Unassembled WGS sequence"/>
</dbReference>
<evidence type="ECO:0000313" key="4">
    <source>
        <dbReference type="Proteomes" id="UP000295689"/>
    </source>
</evidence>
<dbReference type="RefSeq" id="WP_132006675.1">
    <property type="nucleotide sequence ID" value="NZ_JABUHM010000004.1"/>
</dbReference>
<keyword evidence="2" id="KW-0812">Transmembrane</keyword>
<feature type="transmembrane region" description="Helical" evidence="2">
    <location>
        <begin position="237"/>
        <end position="258"/>
    </location>
</feature>
<dbReference type="AlphaFoldDB" id="A0A4R2BFA5"/>
<sequence>MTTSNTTVDKKYQEAIQSLKRINNELFYDDLKQLIKEREQAIAELNGEVSQSIEKMKKSMESFPVQVRGQLKEEIIDPQTRLFEASMERFGDNLAAMEQKQSSWQEKYQEYLLKTENLLSGLKELLREDQEFTVGQTDKVLAEVRLLQEQIKEIFADGFKEQAAKMNVKYDAIGERLSTILQEIYVLEESHKAETEQWYQYFQQFQHTQRDAQAKWDEKWKRSEEASAKREKQLKKWLVGLVVGQFVTVGTLVAFLFLR</sequence>
<evidence type="ECO:0000256" key="2">
    <source>
        <dbReference type="SAM" id="Phobius"/>
    </source>
</evidence>
<evidence type="ECO:0000256" key="1">
    <source>
        <dbReference type="SAM" id="Coils"/>
    </source>
</evidence>
<comment type="caution">
    <text evidence="3">The sequence shown here is derived from an EMBL/GenBank/DDBJ whole genome shotgun (WGS) entry which is preliminary data.</text>
</comment>
<organism evidence="3 4">
    <name type="scientific">Mesobacillus foraminis</name>
    <dbReference type="NCBI Taxonomy" id="279826"/>
    <lineage>
        <taxon>Bacteria</taxon>
        <taxon>Bacillati</taxon>
        <taxon>Bacillota</taxon>
        <taxon>Bacilli</taxon>
        <taxon>Bacillales</taxon>
        <taxon>Bacillaceae</taxon>
        <taxon>Mesobacillus</taxon>
    </lineage>
</organism>
<protein>
    <submittedName>
        <fullName evidence="3">Uncharacterized protein</fullName>
    </submittedName>
</protein>
<accession>A0A4R2BFA5</accession>
<name>A0A4R2BFA5_9BACI</name>